<accession>A0A3E0ES85</accession>
<dbReference type="SUPFAM" id="SSF53756">
    <property type="entry name" value="UDP-Glycosyltransferase/glycogen phosphorylase"/>
    <property type="match status" value="1"/>
</dbReference>
<reference evidence="2 3" key="1">
    <citation type="submission" date="2018-08" db="EMBL/GenBank/DDBJ databases">
        <title>Genomic Encyclopedia of Archaeal and Bacterial Type Strains, Phase II (KMG-II): from individual species to whole genera.</title>
        <authorList>
            <person name="Goeker M."/>
        </authorList>
    </citation>
    <scope>NUCLEOTIDE SEQUENCE [LARGE SCALE GENOMIC DNA]</scope>
    <source>
        <strain evidence="2 3">DSM 100880</strain>
    </source>
</reference>
<name>A0A3E0ES85_9FLAO</name>
<comment type="caution">
    <text evidence="2">The sequence shown here is derived from an EMBL/GenBank/DDBJ whole genome shotgun (WGS) entry which is preliminary data.</text>
</comment>
<keyword evidence="3" id="KW-1185">Reference proteome</keyword>
<sequence length="378" mass="44362">MRILYFYPENPLLLNQGNNSRANSLLHYFKSRSIEVDFVGVESGNFTYNDIHNLETKELIKKGYLLKEFKRKQNRLKYLFSYSIPNKLFRKIKHFSRIRFGNQSYFNEILKSNDYDYIIISYAYWAGLVIDNVFLKKAKLCIDTHDFLTSQFQEMKSFNLGKYFQKEMEILNHFDKIFVISVEENYLFSQFIKKDVVTLSHFLDNNITEVSYEKKYDLIYVASNNSHNITAANWFVTEVYPLLPKEINILVIGRICDHFKNCENVFKIDFADNLRDYYLQSKIAICPMLSGTGLKIKVIEALSFGLPVVCNTRGVDGMSNKINNGCLVRDNPKEFAEAIKLILADKNYYSEISNYGKKYFLTNNDKATCYEKIDKIFK</sequence>
<gene>
    <name evidence="2" type="ORF">C8P67_102374</name>
</gene>
<dbReference type="Pfam" id="PF13692">
    <property type="entry name" value="Glyco_trans_1_4"/>
    <property type="match status" value="1"/>
</dbReference>
<evidence type="ECO:0000256" key="1">
    <source>
        <dbReference type="ARBA" id="ARBA00022679"/>
    </source>
</evidence>
<dbReference type="PANTHER" id="PTHR46401:SF2">
    <property type="entry name" value="GLYCOSYLTRANSFERASE WBBK-RELATED"/>
    <property type="match status" value="1"/>
</dbReference>
<dbReference type="AlphaFoldDB" id="A0A3E0ES85"/>
<evidence type="ECO:0000313" key="2">
    <source>
        <dbReference type="EMBL" id="REH01115.1"/>
    </source>
</evidence>
<dbReference type="Gene3D" id="3.40.50.2000">
    <property type="entry name" value="Glycogen Phosphorylase B"/>
    <property type="match status" value="1"/>
</dbReference>
<keyword evidence="1 2" id="KW-0808">Transferase</keyword>
<dbReference type="PANTHER" id="PTHR46401">
    <property type="entry name" value="GLYCOSYLTRANSFERASE WBBK-RELATED"/>
    <property type="match status" value="1"/>
</dbReference>
<dbReference type="EMBL" id="QUNI01000002">
    <property type="protein sequence ID" value="REH01115.1"/>
    <property type="molecule type" value="Genomic_DNA"/>
</dbReference>
<dbReference type="OrthoDB" id="1059846at2"/>
<dbReference type="Proteomes" id="UP000257136">
    <property type="component" value="Unassembled WGS sequence"/>
</dbReference>
<dbReference type="GO" id="GO:0016757">
    <property type="term" value="F:glycosyltransferase activity"/>
    <property type="evidence" value="ECO:0007669"/>
    <property type="project" value="TreeGrafter"/>
</dbReference>
<proteinExistence type="predicted"/>
<protein>
    <submittedName>
        <fullName evidence="2">Glycosyltransferase involved in cell wall biosynthesis</fullName>
    </submittedName>
</protein>
<organism evidence="2 3">
    <name type="scientific">Flavobacterium aquicola</name>
    <dbReference type="NCBI Taxonomy" id="1682742"/>
    <lineage>
        <taxon>Bacteria</taxon>
        <taxon>Pseudomonadati</taxon>
        <taxon>Bacteroidota</taxon>
        <taxon>Flavobacteriia</taxon>
        <taxon>Flavobacteriales</taxon>
        <taxon>Flavobacteriaceae</taxon>
        <taxon>Flavobacterium</taxon>
    </lineage>
</organism>
<evidence type="ECO:0000313" key="3">
    <source>
        <dbReference type="Proteomes" id="UP000257136"/>
    </source>
</evidence>
<dbReference type="RefSeq" id="WP_115810771.1">
    <property type="nucleotide sequence ID" value="NZ_QUNI01000002.1"/>
</dbReference>